<evidence type="ECO:0000256" key="1">
    <source>
        <dbReference type="SAM" id="Phobius"/>
    </source>
</evidence>
<organism evidence="3 4">
    <name type="scientific">Symbiodinium natans</name>
    <dbReference type="NCBI Taxonomy" id="878477"/>
    <lineage>
        <taxon>Eukaryota</taxon>
        <taxon>Sar</taxon>
        <taxon>Alveolata</taxon>
        <taxon>Dinophyceae</taxon>
        <taxon>Suessiales</taxon>
        <taxon>Symbiodiniaceae</taxon>
        <taxon>Symbiodinium</taxon>
    </lineage>
</organism>
<feature type="transmembrane region" description="Helical" evidence="1">
    <location>
        <begin position="1273"/>
        <end position="1298"/>
    </location>
</feature>
<feature type="transmembrane region" description="Helical" evidence="1">
    <location>
        <begin position="1472"/>
        <end position="1491"/>
    </location>
</feature>
<dbReference type="Proteomes" id="UP000604046">
    <property type="component" value="Unassembled WGS sequence"/>
</dbReference>
<dbReference type="OrthoDB" id="440439at2759"/>
<gene>
    <name evidence="3" type="ORF">SNAT2548_LOCUS2715</name>
</gene>
<keyword evidence="1" id="KW-0472">Membrane</keyword>
<comment type="caution">
    <text evidence="3">The sequence shown here is derived from an EMBL/GenBank/DDBJ whole genome shotgun (WGS) entry which is preliminary data.</text>
</comment>
<feature type="chain" id="PRO_5032914953" evidence="2">
    <location>
        <begin position="21"/>
        <end position="1921"/>
    </location>
</feature>
<dbReference type="SUPFAM" id="SSF57184">
    <property type="entry name" value="Growth factor receptor domain"/>
    <property type="match status" value="1"/>
</dbReference>
<feature type="transmembrane region" description="Helical" evidence="1">
    <location>
        <begin position="323"/>
        <end position="341"/>
    </location>
</feature>
<feature type="transmembrane region" description="Helical" evidence="1">
    <location>
        <begin position="1177"/>
        <end position="1198"/>
    </location>
</feature>
<accession>A0A812I5C3</accession>
<feature type="signal peptide" evidence="2">
    <location>
        <begin position="1"/>
        <end position="20"/>
    </location>
</feature>
<evidence type="ECO:0000313" key="3">
    <source>
        <dbReference type="EMBL" id="CAE6972564.1"/>
    </source>
</evidence>
<feature type="transmembrane region" description="Helical" evidence="1">
    <location>
        <begin position="1418"/>
        <end position="1436"/>
    </location>
</feature>
<proteinExistence type="predicted"/>
<feature type="transmembrane region" description="Helical" evidence="1">
    <location>
        <begin position="1497"/>
        <end position="1521"/>
    </location>
</feature>
<sequence length="1921" mass="207442">MAVRLVAFCILSTWPAGAHAQKQAPFKVSAQVVSGWPRTPSAAQSLEWIRDVDVNQASSFLHSLGNSTLPPSQNSGELAAAEALLTSSSARTYHELLVHNSYYSPRIESLRSLERTDRKLYGKDCPAGQAWALLWSSGTAPPTRACSAEALQKELRAGGPGGLASGFAASRLDLQLRVGSAGVAVIYGAVSSKGLHSLAPLLQQVHARVLLAMVGRADTRLAKDARTRVPQIFRASASFGVTLAAALHGAGRSGRVLRAVGGKPDSRAYEAYESYASYEYPVLVLASALAIFPWLLEACRSGAAPGLDGAGVSCLALVISKRVFLYLLALWGVFVAARRSAALPGSLGERLVALTAELLGLGPELSPELRQEAEELEKELDSVSDTQQALGLPLLLGVLLVGSLALLSAQGAGSASSLSQMLLLGTFVSNAAFAFMAVRVEVRAALERIGNFKEDTAGAIALGIAAAGTGAAFLLPLSLAWPVQNIVNLCIVIATSRALALPRFQTVVLLLLGVAAYDALSTFGPWLVVALGGGSGPGAVSSSAMAQVALSKLGTSDSSLPSWRQRHKSVGSLCLDDGIPEADRYFLKAGEGVDIPVGFVECDWSSAQLMTQFAAIITTEVLGYHTHVHPVRAAGSRNALYALAGCQDFNEGAASSQGCGQETRLHVALDIYTSALQNAPEDIGERFPQSVPVDLGGIGFVGEEYLFVRREIQDLAYQSSGLTLDYYRTYNASLSHAGAVRALFDSVDDVLQPDMVACDRAGSNWVQHEILAEYVRWSGDVAGVQEVGGTTSPKYVAKCHDNRWWPAPACRHDISECIPLLTSGSYGWLLPSFMHRSAAYALPVALGIVGDFERYQYYVRSLKVLFYWWIPDGTFIAMNPEVVLFPRFSAAEWAEGNRRTEPASTQILKLVSADLQQKSPLMHATLSALTFDRDDVQSAIGDLDRNSSYEVACSWLRRDSRWRLAVPLRTQCEEGFGVVDKQGLFLASRAGAAQCSICPAGTFSEAFDDAKGISPVRRPACPAKQAVLQQRLVPEPASLAARDPSLRECGDRRWTTSEFLNTSTGEVWVPVRGAASQSLCRCVDGTYLDGGLCKDCPPGSDCPGSGRLELYLGFYASWHQPGDVFECFEIPERCPGGAPGSCARGRDNTSIACARCLPGWREDRVRGECVACHSNDFIVACLIGAALLVFAVSWHMVMIWAGNRSQSRPLVLAGIGMGQVVTFAQLLYVISQFGVKWGEPFLTLLKMLEVIAFDVLLSSLSSVQCFADFSAPFLFVIQTCFFPCVLVGTLGLTHVCYSRVQRSKEVPLRLLGRSFGFLGVLFFIAACSVLLRPFRCRGHPNGLQTVDDYPDVFCDGKGEHLQMCLFGAFALLVPLAFLSMCAWVIVIEFPRKVRAADANFVRAWSFLAMRFRPGAQGFAVLLLFRNLLIVLCPLLPSETARMLTMNFILYFSLCCSAYVKPWRVRLSTHLDLLMHAGALTILDIGALFVPSVDSHSSMLACVVIAVLVSTSLMLVSLYGLLGHLIAKTHKRFAFFMCHHKQAAGSLARLLKIEIQHRAAKFTTFIDSDDLKDLSKLFNHVAHDVGKVIILGSPAVLSRKWCVGEMVTARQQGISSLLVALPGFTMPDDAFIRHYAYAVGDIRDLSSLGIGLPEVNATLRWLWTLESLDLSVINADSINEVVTSLTQTSGTSICQGSCHSKPEDVDAVILANPEDMEAVSTALVLYDLLAPFLVGSASLKLAVLMPDQPIPTEAVCAVLVCSDGGLASRQVAEWLMQASYLTFCAILPILVSDEFQFPSLASFREIAKGIENGDTASYFRIIKAVFQEVAIVFTPHSSSAVELDLRVQQIAQRLQDGDSQPLASRCASILMGRDRDDERDEFAACFTNSYGLSFGLGSSYLRPRTHSVSNDSPDGEMVEEVF</sequence>
<feature type="transmembrane region" description="Helical" evidence="1">
    <location>
        <begin position="1210"/>
        <end position="1230"/>
    </location>
</feature>
<keyword evidence="2" id="KW-0732">Signal</keyword>
<feature type="transmembrane region" description="Helical" evidence="1">
    <location>
        <begin position="421"/>
        <end position="438"/>
    </location>
</feature>
<protein>
    <submittedName>
        <fullName evidence="3">Uncharacterized protein</fullName>
    </submittedName>
</protein>
<keyword evidence="1" id="KW-0812">Transmembrane</keyword>
<reference evidence="3" key="1">
    <citation type="submission" date="2021-02" db="EMBL/GenBank/DDBJ databases">
        <authorList>
            <person name="Dougan E. K."/>
            <person name="Rhodes N."/>
            <person name="Thang M."/>
            <person name="Chan C."/>
        </authorList>
    </citation>
    <scope>NUCLEOTIDE SEQUENCE</scope>
</reference>
<keyword evidence="4" id="KW-1185">Reference proteome</keyword>
<feature type="transmembrane region" description="Helical" evidence="1">
    <location>
        <begin position="1442"/>
        <end position="1460"/>
    </location>
</feature>
<feature type="transmembrane region" description="Helical" evidence="1">
    <location>
        <begin position="459"/>
        <end position="477"/>
    </location>
</feature>
<name>A0A812I5C3_9DINO</name>
<dbReference type="EMBL" id="CAJNDS010000162">
    <property type="protein sequence ID" value="CAE6972564.1"/>
    <property type="molecule type" value="Genomic_DNA"/>
</dbReference>
<feature type="transmembrane region" description="Helical" evidence="1">
    <location>
        <begin position="1310"/>
        <end position="1331"/>
    </location>
</feature>
<dbReference type="InterPro" id="IPR009030">
    <property type="entry name" value="Growth_fac_rcpt_cys_sf"/>
</dbReference>
<feature type="transmembrane region" description="Helical" evidence="1">
    <location>
        <begin position="507"/>
        <end position="528"/>
    </location>
</feature>
<evidence type="ECO:0000256" key="2">
    <source>
        <dbReference type="SAM" id="SignalP"/>
    </source>
</evidence>
<evidence type="ECO:0000313" key="4">
    <source>
        <dbReference type="Proteomes" id="UP000604046"/>
    </source>
</evidence>
<feature type="transmembrane region" description="Helical" evidence="1">
    <location>
        <begin position="483"/>
        <end position="500"/>
    </location>
</feature>
<feature type="transmembrane region" description="Helical" evidence="1">
    <location>
        <begin position="1365"/>
        <end position="1386"/>
    </location>
</feature>
<keyword evidence="1" id="KW-1133">Transmembrane helix</keyword>
<feature type="transmembrane region" description="Helical" evidence="1">
    <location>
        <begin position="389"/>
        <end position="409"/>
    </location>
</feature>